<comment type="caution">
    <text evidence="1">The sequence shown here is derived from an EMBL/GenBank/DDBJ whole genome shotgun (WGS) entry which is preliminary data.</text>
</comment>
<dbReference type="Pfam" id="PF06035">
    <property type="entry name" value="Peptidase_C93"/>
    <property type="match status" value="1"/>
</dbReference>
<dbReference type="InterPro" id="IPR010319">
    <property type="entry name" value="Transglutaminase-like_Cys_pept"/>
</dbReference>
<dbReference type="RefSeq" id="WP_112158521.1">
    <property type="nucleotide sequence ID" value="NZ_QKRX01000004.1"/>
</dbReference>
<gene>
    <name evidence="1" type="ORF">DN062_06445</name>
</gene>
<dbReference type="OrthoDB" id="5401788at2"/>
<evidence type="ECO:0000313" key="1">
    <source>
        <dbReference type="EMBL" id="RAU18697.1"/>
    </source>
</evidence>
<dbReference type="InterPro" id="IPR038765">
    <property type="entry name" value="Papain-like_cys_pep_sf"/>
</dbReference>
<dbReference type="AlphaFoldDB" id="A0A364NP81"/>
<organism evidence="1 2">
    <name type="scientific">Nitrincola tibetensis</name>
    <dbReference type="NCBI Taxonomy" id="2219697"/>
    <lineage>
        <taxon>Bacteria</taxon>
        <taxon>Pseudomonadati</taxon>
        <taxon>Pseudomonadota</taxon>
        <taxon>Gammaproteobacteria</taxon>
        <taxon>Oceanospirillales</taxon>
        <taxon>Oceanospirillaceae</taxon>
        <taxon>Nitrincola</taxon>
    </lineage>
</organism>
<proteinExistence type="predicted"/>
<dbReference type="SUPFAM" id="SSF54001">
    <property type="entry name" value="Cysteine proteinases"/>
    <property type="match status" value="1"/>
</dbReference>
<dbReference type="Gene3D" id="3.10.620.30">
    <property type="match status" value="1"/>
</dbReference>
<name>A0A364NP81_9GAMM</name>
<evidence type="ECO:0000313" key="2">
    <source>
        <dbReference type="Proteomes" id="UP000250744"/>
    </source>
</evidence>
<dbReference type="PANTHER" id="PTHR39327:SF1">
    <property type="entry name" value="BLR5470 PROTEIN"/>
    <property type="match status" value="1"/>
</dbReference>
<dbReference type="PANTHER" id="PTHR39327">
    <property type="match status" value="1"/>
</dbReference>
<protein>
    <submittedName>
        <fullName evidence="1">Transglutaminase</fullName>
    </submittedName>
</protein>
<reference evidence="1 2" key="1">
    <citation type="submission" date="2018-06" db="EMBL/GenBank/DDBJ databases">
        <title>Nitrincola tibetense sp. nov., isolated from Lake XuguoCo on Tibetan Plateau.</title>
        <authorList>
            <person name="Xing P."/>
        </authorList>
    </citation>
    <scope>NUCLEOTIDE SEQUENCE [LARGE SCALE GENOMIC DNA]</scope>
    <source>
        <strain evidence="2">xg18</strain>
    </source>
</reference>
<dbReference type="Proteomes" id="UP000250744">
    <property type="component" value="Unassembled WGS sequence"/>
</dbReference>
<keyword evidence="2" id="KW-1185">Reference proteome</keyword>
<dbReference type="EMBL" id="QKRX01000004">
    <property type="protein sequence ID" value="RAU18697.1"/>
    <property type="molecule type" value="Genomic_DNA"/>
</dbReference>
<sequence>MLKKWAKASSFLFLSVLLGYWQLSSIAFSRVTIDFTRFHQLMESRYGASRSSVSREWERMLNEIAPLSDQDKIQRVNQFFHRHLRYQTDIRLWGVEDYWASPLETLGKGMGDCEDYAIAKYISLRKAGISDNNLRLIYVRARTGGPRSSVTEAHMVLGYYPHPTAEPLILDSLISTVEPASRRPDLTPVFSFNSEGLWAGNSATPAASSTARLSRWRSVLDRIQQEGVSF</sequence>
<accession>A0A364NP81</accession>